<protein>
    <recommendedName>
        <fullName evidence="3">Peptidoglycan binding-like domain-containing protein</fullName>
    </recommendedName>
</protein>
<gene>
    <name evidence="4" type="ORF">DC363_04450</name>
</gene>
<organism evidence="4 5">
    <name type="scientific">Thalassorhabdomicrobium marinisediminis</name>
    <dbReference type="NCBI Taxonomy" id="2170577"/>
    <lineage>
        <taxon>Bacteria</taxon>
        <taxon>Pseudomonadati</taxon>
        <taxon>Pseudomonadota</taxon>
        <taxon>Alphaproteobacteria</taxon>
        <taxon>Rhodobacterales</taxon>
        <taxon>Paracoccaceae</taxon>
        <taxon>Thalassorhabdomicrobium</taxon>
    </lineage>
</organism>
<feature type="signal peptide" evidence="2">
    <location>
        <begin position="1"/>
        <end position="22"/>
    </location>
</feature>
<dbReference type="Pfam" id="PF01471">
    <property type="entry name" value="PG_binding_1"/>
    <property type="match status" value="2"/>
</dbReference>
<feature type="chain" id="PRO_5015607470" description="Peptidoglycan binding-like domain-containing protein" evidence="2">
    <location>
        <begin position="23"/>
        <end position="569"/>
    </location>
</feature>
<dbReference type="RefSeq" id="WP_108639919.1">
    <property type="nucleotide sequence ID" value="NZ_QCYG01000002.1"/>
</dbReference>
<evidence type="ECO:0000313" key="4">
    <source>
        <dbReference type="EMBL" id="PVA07876.1"/>
    </source>
</evidence>
<dbReference type="OrthoDB" id="235631at2"/>
<dbReference type="InterPro" id="IPR036366">
    <property type="entry name" value="PGBDSf"/>
</dbReference>
<comment type="caution">
    <text evidence="4">The sequence shown here is derived from an EMBL/GenBank/DDBJ whole genome shotgun (WGS) entry which is preliminary data.</text>
</comment>
<dbReference type="SUPFAM" id="SSF47090">
    <property type="entry name" value="PGBD-like"/>
    <property type="match status" value="2"/>
</dbReference>
<keyword evidence="1" id="KW-0175">Coiled coil</keyword>
<dbReference type="InterPro" id="IPR002477">
    <property type="entry name" value="Peptidoglycan-bd-like"/>
</dbReference>
<feature type="coiled-coil region" evidence="1">
    <location>
        <begin position="360"/>
        <end position="389"/>
    </location>
</feature>
<dbReference type="InterPro" id="IPR036365">
    <property type="entry name" value="PGBD-like_sf"/>
</dbReference>
<evidence type="ECO:0000259" key="3">
    <source>
        <dbReference type="Pfam" id="PF01471"/>
    </source>
</evidence>
<name>A0A2T7G0D3_9RHOB</name>
<evidence type="ECO:0000256" key="1">
    <source>
        <dbReference type="SAM" id="Coils"/>
    </source>
</evidence>
<keyword evidence="5" id="KW-1185">Reference proteome</keyword>
<feature type="domain" description="Peptidoglycan binding-like" evidence="3">
    <location>
        <begin position="507"/>
        <end position="558"/>
    </location>
</feature>
<feature type="domain" description="Peptidoglycan binding-like" evidence="3">
    <location>
        <begin position="309"/>
        <end position="360"/>
    </location>
</feature>
<dbReference type="EMBL" id="QCYG01000002">
    <property type="protein sequence ID" value="PVA07876.1"/>
    <property type="molecule type" value="Genomic_DNA"/>
</dbReference>
<proteinExistence type="predicted"/>
<evidence type="ECO:0000256" key="2">
    <source>
        <dbReference type="SAM" id="SignalP"/>
    </source>
</evidence>
<sequence length="569" mass="62419">MRRLLLTTTLLLTGLAPLPALADDVALLLGAERYDRLDRVRRADNLLQASERLERLGFEVLGRANPKAGAATDLARAFQDQAAEAERLVVAMSGHFVTDGTRTWLLTAEARTPDLFSVQGQALSLDSVLQVLATRPGQAVLLLGEGDRRSLDLGGSALRPGVGALEIPQGVTVIRATPSNAAALLAGVLTEPAAELGSGLRDREGVTVEGFLPADWVLMPAEEDANEAPQGGLFSPRPPSGPSDEDLNIEADLWDRATQADTIEAYRTYINRYPNGRFAAEARSQIEEIQSDPNRNARRAEEALSLDRAARRSIQNNLTLLDYNTRGVDGIFGSGTRRAITNWQQSNGFPQTSYLTRDQISLLDAQAARRQAEIEAEEERERARAEARDRNYWSETGARGDAPGLRAYLDRYPDGLFSDIAKSRLATIEDLRREQAEAEDRAAWAEAREDDVIASYQEYLASYPSGVFAEQARARIEELSAPRVTQAQIRQARDEEDALRLSGIRAQLLELRLRDLGHNPGRLDGRVDGDTRDAIRAYQQSEGLTPTGYVDRATAVKLLTGSIGFDFSD</sequence>
<dbReference type="Gene3D" id="3.40.50.1460">
    <property type="match status" value="1"/>
</dbReference>
<dbReference type="AlphaFoldDB" id="A0A2T7G0D3"/>
<keyword evidence="2" id="KW-0732">Signal</keyword>
<evidence type="ECO:0000313" key="5">
    <source>
        <dbReference type="Proteomes" id="UP000244817"/>
    </source>
</evidence>
<dbReference type="Proteomes" id="UP000244817">
    <property type="component" value="Unassembled WGS sequence"/>
</dbReference>
<accession>A0A2T7G0D3</accession>
<reference evidence="4 5" key="1">
    <citation type="submission" date="2018-04" db="EMBL/GenBank/DDBJ databases">
        <title>Pelagivirga bohaiensis gen. nov., sp. nov., a bacterium isolated from the Bohai Sea.</title>
        <authorList>
            <person name="Ji X."/>
        </authorList>
    </citation>
    <scope>NUCLEOTIDE SEQUENCE [LARGE SCALE GENOMIC DNA]</scope>
    <source>
        <strain evidence="4 5">BH-SD16</strain>
    </source>
</reference>
<feature type="coiled-coil region" evidence="1">
    <location>
        <begin position="421"/>
        <end position="448"/>
    </location>
</feature>
<dbReference type="Gene3D" id="1.10.101.10">
    <property type="entry name" value="PGBD-like superfamily/PGBD"/>
    <property type="match status" value="2"/>
</dbReference>